<sequence length="196" mass="23353">MSVVVRKKIVHYPETDGKPMAETDLHRDNLFGVLYPLQWYFRDRDDVYVSGNLFVYYEEGNPKKCVAPDVFVVFGVPKRRRRVYLVWEEGKGLDVVFEFTSRKTRNEDFGRKMDIYRGILGVKELFIFDPLREYLEPPLLGYYRRGDRWVREEPKEGRLFSEVLGLEVVMVGEMLRLYDPKTQNFLPTPEELLQQR</sequence>
<dbReference type="RefSeq" id="WP_259091985.1">
    <property type="nucleotide sequence ID" value="NZ_CP130454.1"/>
</dbReference>
<keyword evidence="2" id="KW-0540">Nuclease</keyword>
<comment type="caution">
    <text evidence="2">The sequence shown here is derived from an EMBL/GenBank/DDBJ whole genome shotgun (WGS) entry which is preliminary data.</text>
</comment>
<dbReference type="InterPro" id="IPR012296">
    <property type="entry name" value="Nuclease_put_TT1808"/>
</dbReference>
<protein>
    <submittedName>
        <fullName evidence="2">Uma2 family endonuclease</fullName>
    </submittedName>
</protein>
<dbReference type="InterPro" id="IPR008538">
    <property type="entry name" value="Uma2"/>
</dbReference>
<proteinExistence type="predicted"/>
<gene>
    <name evidence="2" type="ORF">M2350_000071</name>
</gene>
<dbReference type="Proteomes" id="UP001204798">
    <property type="component" value="Unassembled WGS sequence"/>
</dbReference>
<dbReference type="SUPFAM" id="SSF52980">
    <property type="entry name" value="Restriction endonuclease-like"/>
    <property type="match status" value="1"/>
</dbReference>
<accession>A0ABT2EIA0</accession>
<keyword evidence="2" id="KW-0255">Endonuclease</keyword>
<dbReference type="PANTHER" id="PTHR33352">
    <property type="entry name" value="SLR1095 PROTEIN"/>
    <property type="match status" value="1"/>
</dbReference>
<dbReference type="CDD" id="cd06260">
    <property type="entry name" value="DUF820-like"/>
    <property type="match status" value="1"/>
</dbReference>
<evidence type="ECO:0000259" key="1">
    <source>
        <dbReference type="Pfam" id="PF05685"/>
    </source>
</evidence>
<keyword evidence="3" id="KW-1185">Reference proteome</keyword>
<dbReference type="InterPro" id="IPR011335">
    <property type="entry name" value="Restrct_endonuc-II-like"/>
</dbReference>
<organism evidence="2 3">
    <name type="scientific">Candidatus Fervidibacter sacchari</name>
    <dbReference type="NCBI Taxonomy" id="1448929"/>
    <lineage>
        <taxon>Bacteria</taxon>
        <taxon>Candidatus Fervidibacterota</taxon>
        <taxon>Candidatus Fervidibacter</taxon>
    </lineage>
</organism>
<dbReference type="PANTHER" id="PTHR33352:SF3">
    <property type="entry name" value="SLR1612 PROTEIN"/>
    <property type="match status" value="1"/>
</dbReference>
<keyword evidence="2" id="KW-0378">Hydrolase</keyword>
<reference evidence="2 3" key="1">
    <citation type="submission" date="2022-08" db="EMBL/GenBank/DDBJ databases">
        <title>Bacterial and archaeal communities from various locations to study Microbial Dark Matter (Phase II).</title>
        <authorList>
            <person name="Stepanauskas R."/>
        </authorList>
    </citation>
    <scope>NUCLEOTIDE SEQUENCE [LARGE SCALE GENOMIC DNA]</scope>
    <source>
        <strain evidence="2 3">PD1</strain>
    </source>
</reference>
<evidence type="ECO:0000313" key="2">
    <source>
        <dbReference type="EMBL" id="MCS3917674.1"/>
    </source>
</evidence>
<dbReference type="GO" id="GO:0004519">
    <property type="term" value="F:endonuclease activity"/>
    <property type="evidence" value="ECO:0007669"/>
    <property type="project" value="UniProtKB-KW"/>
</dbReference>
<dbReference type="Pfam" id="PF05685">
    <property type="entry name" value="Uma2"/>
    <property type="match status" value="1"/>
</dbReference>
<evidence type="ECO:0000313" key="3">
    <source>
        <dbReference type="Proteomes" id="UP001204798"/>
    </source>
</evidence>
<name>A0ABT2EIA0_9BACT</name>
<dbReference type="Gene3D" id="3.90.1570.10">
    <property type="entry name" value="tt1808, chain A"/>
    <property type="match status" value="1"/>
</dbReference>
<dbReference type="EMBL" id="JANUCP010000001">
    <property type="protein sequence ID" value="MCS3917674.1"/>
    <property type="molecule type" value="Genomic_DNA"/>
</dbReference>
<feature type="domain" description="Putative restriction endonuclease" evidence="1">
    <location>
        <begin position="34"/>
        <end position="136"/>
    </location>
</feature>